<dbReference type="PANTHER" id="PTHR45825">
    <property type="entry name" value="GRANULE-BOUND STARCH SYNTHASE 1, CHLOROPLASTIC/AMYLOPLASTIC"/>
    <property type="match status" value="1"/>
</dbReference>
<evidence type="ECO:0000256" key="2">
    <source>
        <dbReference type="ARBA" id="ARBA00022676"/>
    </source>
</evidence>
<evidence type="ECO:0000256" key="4">
    <source>
        <dbReference type="ARBA" id="ARBA00022922"/>
    </source>
</evidence>
<protein>
    <recommendedName>
        <fullName evidence="6">Starch synthase catalytic domain-containing protein</fullName>
    </recommendedName>
</protein>
<dbReference type="SUPFAM" id="SSF53756">
    <property type="entry name" value="UDP-Glycosyltransferase/glycogen phosphorylase"/>
    <property type="match status" value="3"/>
</dbReference>
<evidence type="ECO:0000313" key="7">
    <source>
        <dbReference type="EMBL" id="KAI3432810.1"/>
    </source>
</evidence>
<reference evidence="7" key="1">
    <citation type="journal article" date="2019" name="Plant J.">
        <title>Chlorella vulgaris genome assembly and annotation reveals the molecular basis for metabolic acclimation to high light conditions.</title>
        <authorList>
            <person name="Cecchin M."/>
            <person name="Marcolungo L."/>
            <person name="Rossato M."/>
            <person name="Girolomoni L."/>
            <person name="Cosentino E."/>
            <person name="Cuine S."/>
            <person name="Li-Beisson Y."/>
            <person name="Delledonne M."/>
            <person name="Ballottari M."/>
        </authorList>
    </citation>
    <scope>NUCLEOTIDE SEQUENCE</scope>
    <source>
        <strain evidence="7">211/11P</strain>
    </source>
</reference>
<dbReference type="Gene3D" id="3.40.50.2000">
    <property type="entry name" value="Glycogen Phosphorylase B"/>
    <property type="match status" value="2"/>
</dbReference>
<keyword evidence="3" id="KW-0808">Transferase</keyword>
<feature type="region of interest" description="Disordered" evidence="5">
    <location>
        <begin position="94"/>
        <end position="122"/>
    </location>
</feature>
<gene>
    <name evidence="7" type="ORF">D9Q98_010393</name>
</gene>
<reference evidence="7" key="2">
    <citation type="submission" date="2020-11" db="EMBL/GenBank/DDBJ databases">
        <authorList>
            <person name="Cecchin M."/>
            <person name="Marcolungo L."/>
            <person name="Rossato M."/>
            <person name="Girolomoni L."/>
            <person name="Cosentino E."/>
            <person name="Cuine S."/>
            <person name="Li-Beisson Y."/>
            <person name="Delledonne M."/>
            <person name="Ballottari M."/>
        </authorList>
    </citation>
    <scope>NUCLEOTIDE SEQUENCE</scope>
    <source>
        <strain evidence="7">211/11P</strain>
        <tissue evidence="7">Whole cell</tissue>
    </source>
</reference>
<name>A0A9D4TS77_CHLVU</name>
<evidence type="ECO:0000256" key="3">
    <source>
        <dbReference type="ARBA" id="ARBA00022679"/>
    </source>
</evidence>
<feature type="region of interest" description="Disordered" evidence="5">
    <location>
        <begin position="321"/>
        <end position="388"/>
    </location>
</feature>
<dbReference type="Proteomes" id="UP001055712">
    <property type="component" value="Unassembled WGS sequence"/>
</dbReference>
<feature type="compositionally biased region" description="Low complexity" evidence="5">
    <location>
        <begin position="375"/>
        <end position="388"/>
    </location>
</feature>
<evidence type="ECO:0000256" key="1">
    <source>
        <dbReference type="ARBA" id="ARBA00004727"/>
    </source>
</evidence>
<dbReference type="GO" id="GO:0019252">
    <property type="term" value="P:starch biosynthetic process"/>
    <property type="evidence" value="ECO:0007669"/>
    <property type="project" value="UniProtKB-KW"/>
</dbReference>
<comment type="pathway">
    <text evidence="1">Glycan biosynthesis; starch biosynthesis.</text>
</comment>
<evidence type="ECO:0000313" key="8">
    <source>
        <dbReference type="Proteomes" id="UP001055712"/>
    </source>
</evidence>
<keyword evidence="2" id="KW-0328">Glycosyltransferase</keyword>
<dbReference type="Pfam" id="PF08323">
    <property type="entry name" value="Glyco_transf_5"/>
    <property type="match status" value="2"/>
</dbReference>
<keyword evidence="8" id="KW-1185">Reference proteome</keyword>
<keyword evidence="4" id="KW-0750">Starch biosynthesis</keyword>
<dbReference type="InterPro" id="IPR013534">
    <property type="entry name" value="Starch_synth_cat_dom"/>
</dbReference>
<feature type="domain" description="Starch synthase catalytic" evidence="6">
    <location>
        <begin position="410"/>
        <end position="452"/>
    </location>
</feature>
<feature type="compositionally biased region" description="Low complexity" evidence="5">
    <location>
        <begin position="338"/>
        <end position="353"/>
    </location>
</feature>
<dbReference type="EMBL" id="SIDB01000005">
    <property type="protein sequence ID" value="KAI3432810.1"/>
    <property type="molecule type" value="Genomic_DNA"/>
</dbReference>
<dbReference type="AlphaFoldDB" id="A0A9D4TS77"/>
<feature type="domain" description="Starch synthase catalytic" evidence="6">
    <location>
        <begin position="12"/>
        <end position="56"/>
    </location>
</feature>
<evidence type="ECO:0000259" key="6">
    <source>
        <dbReference type="Pfam" id="PF08323"/>
    </source>
</evidence>
<dbReference type="OrthoDB" id="512920at2759"/>
<accession>A0A9D4TS77</accession>
<evidence type="ECO:0000256" key="5">
    <source>
        <dbReference type="SAM" id="MobiDB-lite"/>
    </source>
</evidence>
<dbReference type="PANTHER" id="PTHR45825:SF2">
    <property type="entry name" value="STARCH SYNTHASE 2, CHLOROPLASTIC_AMYLOPLASTIC"/>
    <property type="match status" value="1"/>
</dbReference>
<organism evidence="7 8">
    <name type="scientific">Chlorella vulgaris</name>
    <name type="common">Green alga</name>
    <dbReference type="NCBI Taxonomy" id="3077"/>
    <lineage>
        <taxon>Eukaryota</taxon>
        <taxon>Viridiplantae</taxon>
        <taxon>Chlorophyta</taxon>
        <taxon>core chlorophytes</taxon>
        <taxon>Trebouxiophyceae</taxon>
        <taxon>Chlorellales</taxon>
        <taxon>Chlorellaceae</taxon>
        <taxon>Chlorella clade</taxon>
        <taxon>Chlorella</taxon>
    </lineage>
</organism>
<proteinExistence type="predicted"/>
<comment type="caution">
    <text evidence="7">The sequence shown here is derived from an EMBL/GenBank/DDBJ whole genome shotgun (WGS) entry which is preliminary data.</text>
</comment>
<dbReference type="GO" id="GO:0016757">
    <property type="term" value="F:glycosyltransferase activity"/>
    <property type="evidence" value="ECO:0007669"/>
    <property type="project" value="UniProtKB-KW"/>
</dbReference>
<sequence>MSALCSVSHKLKVVFVAAECSPWSKVGGLADVLAALPPALAARGHEVMTIVPQYAPYDGLEATGISVPLDLPAADECSQAAGSSIQAAVAAAADVAGPAPDDTRPSPDSADEAPADVAGSAGGGLQRHADLWQCNRKGVCHVFVEHPLFSSSDIYGETAGGGKGSYGEADSQPDLDLRYSVLCQAALAAPVLLERQAAAAALEQGTEAAPAAQAELQTIVFVANDWPTALLLLRMQYIIRAAAPPDGGAAASESDGGTADSDSLSRLLVQRLRTNAATCFCIHNLAYHGLLDPQGFERLSLPAAALPALCTSHDWRRVLLNRNSGSRPDPAAGAQTGAASVVATPAASATISSGKRRRCPDPAPEPATTSSDTNARAAGADAAGAAATSSDTSAEAVAADADEAAAACAGGQLNQMRAALLAADCLVTVSGGYAAEVQQEGAFGCGLHDVLAARGVSGIMNGLDTAEWDPATDQHLPESGRYSAATVAEGKAHMKACLQQRLGLRVDPHVPLMGFVGRLTEQKGVDVLLAAAPALLGGCSSNVPAPSRWRPQPLPKTAEKVAAAAAGVAGKAPLLGAAILQAGAAVAGGSVRNSSFGTASDAAPSAAGVSNLPLSTCGAVPPEQGRSAGEAGMQIVVLGTGEAWMETGLLGLAQSFPRQAAGITSFSEELAHWILAAADFCLVPSRFEPCGLVAQAGIQYGCVPIVTRVGGLKDLVTPEVGYSFPGFSQGPAADHQQNVQQLVEGVQRAAAEYGSARYLAMQQTGMALDVSWERPAKQWESLVAAVSLQHTSTTPP</sequence>